<organism evidence="1 2">
    <name type="scientific">Sorangium cellulosum</name>
    <name type="common">Polyangium cellulosum</name>
    <dbReference type="NCBI Taxonomy" id="56"/>
    <lineage>
        <taxon>Bacteria</taxon>
        <taxon>Pseudomonadati</taxon>
        <taxon>Myxococcota</taxon>
        <taxon>Polyangia</taxon>
        <taxon>Polyangiales</taxon>
        <taxon>Polyangiaceae</taxon>
        <taxon>Sorangium</taxon>
    </lineage>
</organism>
<reference evidence="1 2" key="1">
    <citation type="submission" date="2014-02" db="EMBL/GenBank/DDBJ databases">
        <title>The small core and large imbalanced accessory genome model reveals a collaborative survival strategy of Sorangium cellulosum strains in nature.</title>
        <authorList>
            <person name="Han K."/>
            <person name="Peng R."/>
            <person name="Blom J."/>
            <person name="Li Y.-Z."/>
        </authorList>
    </citation>
    <scope>NUCLEOTIDE SEQUENCE [LARGE SCALE GENOMIC DNA]</scope>
    <source>
        <strain evidence="1 2">So0149</strain>
    </source>
</reference>
<sequence>MSELAAVLGVSTDPAQPIPKRSATGEGRWLGALQEMLGQNLEVALDPTGLGELIAGNSSLEDQLDKVLPTVHLCRTGDHAAARKALERFCLEGDEQALGVVEWLFHQTAGNRRSPSMGLRGVLVARRSQRDRRTPLERARGETFAVLEPWLGEKTPEMDVVRDHVHHTADKGALGYQAIADLLEAFADGAAPEEPAELRKALEKALAAPTWNGDSVRRLLPRWRRLRQGAIRERDVKATSVLSGLVELVRQWKAEEAPVAEGAPGAGDPGTLIVRFEERDPVEIEIAPAAQDTAAIRESLARFLREKVRAAAFPDEPEPEPEGDDPEHRCHELAFTVERVQRHDRELIGKIHVEVTETARALWHVTCRSPLAHWRLDLEGEPVGSHLLRRIGKEITGNKGTRGVSVDEGIDAAWSAYVREGTPRGADLLSIVAPIPASARTFVEAWSAALEPIVAAASASPTSARIAELEAEMDRAIGAGDMIKVRELHSRIQAARAAKPPAADVGPAQARHLLGLATVELLARGERSRAVLTPHHPLVLRLRGVEDDFLIGLLQGLWTGGWRGEEADDLKEALDDWGLPEPAHAWCAWDGDPLAFEAWLDGGSALFSRLGASREDDAASLGARAAAGIVRNYRDLHPLAADRLRIRIQADRAGRWAQRVIEEGLDSSRAYAADIDLITDLPERSMTALERELLRDGNNAEPFELGADGTLPRVRVRRVAHELPGSPAKHLALVVGEKIDALAAEWQWQPPPAAPAGADPASIWSAAVLFDESLPQVSGLFDTVPGPQDALSVRAALAMGVAKGSQPGSIPVERQSFDPSRCEVPIVAAQGSAHWLVLASRRPLYRAVQQVGSRVATLLDFQTRTERGRPVHVCISLGVRHASNDLQGLAARLRDLVGEADTDLARALLRRAQKVAPELALRCLGTAGGAELIGLVGLLLAAGWLEEQGGEGMILALDQHRSLVASRTRGDLLLVSDEQGAVRLRICEAKCSTLPLAPSTPAMEHAIRQIQATIRGLAHFSARHVLAARTRLNLARALVEQAHMLGVNGERAAAVMRLVARIRDPSVPIEVDQRSHVAVGFSLQGMGDVRAATPCGELRVFGRDSTLTRLRAMARA</sequence>
<dbReference type="AlphaFoldDB" id="A0A150SUN3"/>
<name>A0A150SUN3_SORCE</name>
<dbReference type="Proteomes" id="UP000075515">
    <property type="component" value="Unassembled WGS sequence"/>
</dbReference>
<accession>A0A150SUN3</accession>
<protein>
    <submittedName>
        <fullName evidence="1">Uncharacterized protein</fullName>
    </submittedName>
</protein>
<evidence type="ECO:0000313" key="1">
    <source>
        <dbReference type="EMBL" id="KYF98724.1"/>
    </source>
</evidence>
<evidence type="ECO:0000313" key="2">
    <source>
        <dbReference type="Proteomes" id="UP000075515"/>
    </source>
</evidence>
<comment type="caution">
    <text evidence="1">The sequence shown here is derived from an EMBL/GenBank/DDBJ whole genome shotgun (WGS) entry which is preliminary data.</text>
</comment>
<gene>
    <name evidence="1" type="ORF">BE18_34800</name>
</gene>
<proteinExistence type="predicted"/>
<dbReference type="EMBL" id="JEMC01001228">
    <property type="protein sequence ID" value="KYF98724.1"/>
    <property type="molecule type" value="Genomic_DNA"/>
</dbReference>